<protein>
    <submittedName>
        <fullName evidence="3">Uncharacterized protein</fullName>
    </submittedName>
</protein>
<dbReference type="OrthoDB" id="3142841at2759"/>
<feature type="transmembrane region" description="Helical" evidence="2">
    <location>
        <begin position="253"/>
        <end position="274"/>
    </location>
</feature>
<dbReference type="InterPro" id="IPR052979">
    <property type="entry name" value="Adenylate-forming_domain"/>
</dbReference>
<evidence type="ECO:0000313" key="4">
    <source>
        <dbReference type="Proteomes" id="UP000319257"/>
    </source>
</evidence>
<dbReference type="PANTHER" id="PTHR33927:SF5">
    <property type="entry name" value="ENZYME, PUTATIVE (AFU_ORTHOLOGUE AFUA_8G01222)-RELATED"/>
    <property type="match status" value="1"/>
</dbReference>
<keyword evidence="4" id="KW-1185">Reference proteome</keyword>
<dbReference type="Proteomes" id="UP000319257">
    <property type="component" value="Unassembled WGS sequence"/>
</dbReference>
<feature type="transmembrane region" description="Helical" evidence="2">
    <location>
        <begin position="209"/>
        <end position="233"/>
    </location>
</feature>
<feature type="compositionally biased region" description="Polar residues" evidence="1">
    <location>
        <begin position="51"/>
        <end position="66"/>
    </location>
</feature>
<feature type="region of interest" description="Disordered" evidence="1">
    <location>
        <begin position="51"/>
        <end position="98"/>
    </location>
</feature>
<keyword evidence="2" id="KW-0812">Transmembrane</keyword>
<evidence type="ECO:0000313" key="3">
    <source>
        <dbReference type="EMBL" id="TPX06789.1"/>
    </source>
</evidence>
<keyword evidence="2" id="KW-1133">Transmembrane helix</keyword>
<dbReference type="AlphaFoldDB" id="A0A507APM7"/>
<evidence type="ECO:0000256" key="2">
    <source>
        <dbReference type="SAM" id="Phobius"/>
    </source>
</evidence>
<dbReference type="SUPFAM" id="SSF52343">
    <property type="entry name" value="Ferredoxin reductase-like, C-terminal NADP-linked domain"/>
    <property type="match status" value="1"/>
</dbReference>
<keyword evidence="2" id="KW-0472">Membrane</keyword>
<feature type="transmembrane region" description="Helical" evidence="2">
    <location>
        <begin position="286"/>
        <end position="303"/>
    </location>
</feature>
<organism evidence="3 4">
    <name type="scientific">Thyridium curvatum</name>
    <dbReference type="NCBI Taxonomy" id="1093900"/>
    <lineage>
        <taxon>Eukaryota</taxon>
        <taxon>Fungi</taxon>
        <taxon>Dikarya</taxon>
        <taxon>Ascomycota</taxon>
        <taxon>Pezizomycotina</taxon>
        <taxon>Sordariomycetes</taxon>
        <taxon>Sordariomycetidae</taxon>
        <taxon>Thyridiales</taxon>
        <taxon>Thyridiaceae</taxon>
        <taxon>Thyridium</taxon>
    </lineage>
</organism>
<dbReference type="InterPro" id="IPR039261">
    <property type="entry name" value="FNR_nucleotide-bd"/>
</dbReference>
<sequence>MADRRPSQTVPVGLRRESSVANGSLFRFEEGFYSTQDLPGLCPELESNMEQLTVQKSKNQTTQTELSAPPPIHQSSEEKSLRSFRTALPPPSLSSESSMTDLKAHQEPEFPEKKGCRVYRFLRWNVGSMYKRIFTVAFLGNVATIIVLLVQNLIDGSGLTYGEAGTAVACNILMAMIVRNEHIVNGVITVFGVWPRRLPLRLRHFFAKVYCYGGIHSGCGVAATFWYMVFLGLITRDYVNSDMTVIRSHILEVSYAILFLLVSILVFAYPTIRIATHNWFEGIHRFMGWSATLLFWVQTFLVAADTAQTANIPYWKALLQTPAFSILICITSLVIYPWARLRLRDVEVQPLSSHCVKLNFTYTTGWYGQAVRLADSPLKETHAFALIPNTTTETEMKRGKPQNLTYVDKKGFSVIISNAGDWTRRMINNPPRQIYSRGVPQDGVLRIALMFRPCLIVATGSGISPCLSLFIDQPTHPVRVVWATKDPLKTFGKPVLDTIYGADPNAVVIDSRKDGRPDVVKLVYQVWKNSGSEPECGFETAATAAGYEYQRSKTAGLGRCQAVIIISNQTVTRKVVYGLESRGVPAYGAIFDS</sequence>
<dbReference type="GeneID" id="41969732"/>
<proteinExistence type="predicted"/>
<name>A0A507APM7_9PEZI</name>
<dbReference type="RefSeq" id="XP_030988500.1">
    <property type="nucleotide sequence ID" value="XM_031136457.1"/>
</dbReference>
<reference evidence="3 4" key="1">
    <citation type="submission" date="2019-06" db="EMBL/GenBank/DDBJ databases">
        <title>Draft genome sequence of the filamentous fungus Phialemoniopsis curvata isolated from diesel fuel.</title>
        <authorList>
            <person name="Varaljay V.A."/>
            <person name="Lyon W.J."/>
            <person name="Crouch A.L."/>
            <person name="Drake C.E."/>
            <person name="Hollomon J.M."/>
            <person name="Nadeau L.J."/>
            <person name="Nunn H.S."/>
            <person name="Stevenson B.S."/>
            <person name="Bojanowski C.L."/>
            <person name="Crookes-Goodson W.J."/>
        </authorList>
    </citation>
    <scope>NUCLEOTIDE SEQUENCE [LARGE SCALE GENOMIC DNA]</scope>
    <source>
        <strain evidence="3 4">D216</strain>
    </source>
</reference>
<feature type="transmembrane region" description="Helical" evidence="2">
    <location>
        <begin position="323"/>
        <end position="339"/>
    </location>
</feature>
<evidence type="ECO:0000256" key="1">
    <source>
        <dbReference type="SAM" id="MobiDB-lite"/>
    </source>
</evidence>
<dbReference type="EMBL" id="SKBQ01000009">
    <property type="protein sequence ID" value="TPX06789.1"/>
    <property type="molecule type" value="Genomic_DNA"/>
</dbReference>
<gene>
    <name evidence="3" type="ORF">E0L32_002285</name>
</gene>
<dbReference type="PANTHER" id="PTHR33927">
    <property type="entry name" value="TRANSMEMBRANE PROTEIN"/>
    <property type="match status" value="1"/>
</dbReference>
<feature type="transmembrane region" description="Helical" evidence="2">
    <location>
        <begin position="133"/>
        <end position="154"/>
    </location>
</feature>
<comment type="caution">
    <text evidence="3">The sequence shown here is derived from an EMBL/GenBank/DDBJ whole genome shotgun (WGS) entry which is preliminary data.</text>
</comment>
<dbReference type="InParanoid" id="A0A507APM7"/>
<accession>A0A507APM7</accession>